<keyword evidence="4" id="KW-1185">Reference proteome</keyword>
<dbReference type="Pfam" id="PF20431">
    <property type="entry name" value="E_motif"/>
    <property type="match status" value="1"/>
</dbReference>
<dbReference type="Proteomes" id="UP000607653">
    <property type="component" value="Unassembled WGS sequence"/>
</dbReference>
<sequence>MWGETVSFVFPILQRLSTMRELKQTQALITKTGLTRHPYLMAKLIAFSALSTSGSLEHAQAIFEEASMDNYFICNTMIRAYSQSVFPIKAVLLYNQMQCMNVRSDNFTYRFVLRACARVLLRKEDERHDGSVIAQKGAEIHCRALHSGLVCDHFVQNSLIYMYSQCGFLNLARRIFDEMSDRTVASWNIMIAAYNRISDFDSADLLMQSIPVKNVVSWNTLLFRLVKMNDIEGARRLFEEMPEKDAVSWNSLIAGYVQNKDYRGALELFHEMQVNGVEATEVTLISVLGACAETGALEIGRKIHDFLKQKELKIEGFLGNALVDMYAKCGILKFAWEVFNGMRMRHVSCWNSMIVGLAVHGYSVEALELFSAMEKGVDDARPNRVTFIGVLIACSHNGMIEEGHRFFSRMIGKYKIRPDIKHYGCMVDLLSRWGLLEEAHQIIKTMPFDANCVLWRTLLSACRVHGNVELAEEAFRRLADLEFVRDGDYVLMSNIYAEANRWNDVGRLRREMLNQGVLKKPGSSQIEVKQLNTVLN</sequence>
<dbReference type="AlphaFoldDB" id="A0A822XZD8"/>
<evidence type="ECO:0000313" key="4">
    <source>
        <dbReference type="Proteomes" id="UP000607653"/>
    </source>
</evidence>
<organism evidence="3 4">
    <name type="scientific">Nelumbo nucifera</name>
    <name type="common">Sacred lotus</name>
    <dbReference type="NCBI Taxonomy" id="4432"/>
    <lineage>
        <taxon>Eukaryota</taxon>
        <taxon>Viridiplantae</taxon>
        <taxon>Streptophyta</taxon>
        <taxon>Embryophyta</taxon>
        <taxon>Tracheophyta</taxon>
        <taxon>Spermatophyta</taxon>
        <taxon>Magnoliopsida</taxon>
        <taxon>Proteales</taxon>
        <taxon>Nelumbonaceae</taxon>
        <taxon>Nelumbo</taxon>
    </lineage>
</organism>
<comment type="caution">
    <text evidence="3">The sequence shown here is derived from an EMBL/GenBank/DDBJ whole genome shotgun (WGS) entry which is preliminary data.</text>
</comment>
<evidence type="ECO:0000256" key="2">
    <source>
        <dbReference type="PROSITE-ProRule" id="PRU00708"/>
    </source>
</evidence>
<feature type="repeat" description="PPR" evidence="2">
    <location>
        <begin position="245"/>
        <end position="279"/>
    </location>
</feature>
<dbReference type="GO" id="GO:0009451">
    <property type="term" value="P:RNA modification"/>
    <property type="evidence" value="ECO:0007669"/>
    <property type="project" value="InterPro"/>
</dbReference>
<feature type="repeat" description="PPR" evidence="2">
    <location>
        <begin position="152"/>
        <end position="186"/>
    </location>
</feature>
<dbReference type="Gene3D" id="1.25.40.10">
    <property type="entry name" value="Tetratricopeptide repeat domain"/>
    <property type="match status" value="3"/>
</dbReference>
<dbReference type="PANTHER" id="PTHR47926">
    <property type="entry name" value="PENTATRICOPEPTIDE REPEAT-CONTAINING PROTEIN"/>
    <property type="match status" value="1"/>
</dbReference>
<evidence type="ECO:0000256" key="1">
    <source>
        <dbReference type="ARBA" id="ARBA00022737"/>
    </source>
</evidence>
<gene>
    <name evidence="3" type="ORF">HUJ06_026557</name>
</gene>
<evidence type="ECO:0008006" key="5">
    <source>
        <dbReference type="Google" id="ProtNLM"/>
    </source>
</evidence>
<dbReference type="InterPro" id="IPR011990">
    <property type="entry name" value="TPR-like_helical_dom_sf"/>
</dbReference>
<protein>
    <recommendedName>
        <fullName evidence="5">Pentatricopeptide repeat-containing protein At5g15300-like</fullName>
    </recommendedName>
</protein>
<keyword evidence="1" id="KW-0677">Repeat</keyword>
<dbReference type="FunFam" id="1.25.40.10:FF:001394">
    <property type="entry name" value="Pentatricopeptide repeat-containing protein At3g28660"/>
    <property type="match status" value="1"/>
</dbReference>
<dbReference type="InterPro" id="IPR046960">
    <property type="entry name" value="PPR_At4g14850-like_plant"/>
</dbReference>
<feature type="repeat" description="PPR" evidence="2">
    <location>
        <begin position="214"/>
        <end position="244"/>
    </location>
</feature>
<dbReference type="PROSITE" id="PS51375">
    <property type="entry name" value="PPR"/>
    <property type="match status" value="3"/>
</dbReference>
<dbReference type="FunFam" id="1.25.40.10:FF:000184">
    <property type="entry name" value="Pentatricopeptide repeat-containing protein, chloroplastic"/>
    <property type="match status" value="1"/>
</dbReference>
<dbReference type="InterPro" id="IPR046848">
    <property type="entry name" value="E_motif"/>
</dbReference>
<accession>A0A822XZD8</accession>
<dbReference type="FunFam" id="1.25.40.10:FF:001746">
    <property type="entry name" value="Pentatricopeptide repeat-containing protein mitochondrial"/>
    <property type="match status" value="1"/>
</dbReference>
<evidence type="ECO:0000313" key="3">
    <source>
        <dbReference type="EMBL" id="DAD25093.1"/>
    </source>
</evidence>
<dbReference type="Pfam" id="PF13041">
    <property type="entry name" value="PPR_2"/>
    <property type="match status" value="2"/>
</dbReference>
<dbReference type="GO" id="GO:0003723">
    <property type="term" value="F:RNA binding"/>
    <property type="evidence" value="ECO:0007669"/>
    <property type="project" value="InterPro"/>
</dbReference>
<reference evidence="3 4" key="1">
    <citation type="journal article" date="2020" name="Mol. Biol. Evol.">
        <title>Distinct Expression and Methylation Patterns for Genes with Different Fates following a Single Whole-Genome Duplication in Flowering Plants.</title>
        <authorList>
            <person name="Shi T."/>
            <person name="Rahmani R.S."/>
            <person name="Gugger P.F."/>
            <person name="Wang M."/>
            <person name="Li H."/>
            <person name="Zhang Y."/>
            <person name="Li Z."/>
            <person name="Wang Q."/>
            <person name="Van de Peer Y."/>
            <person name="Marchal K."/>
            <person name="Chen J."/>
        </authorList>
    </citation>
    <scope>NUCLEOTIDE SEQUENCE [LARGE SCALE GENOMIC DNA]</scope>
    <source>
        <tissue evidence="3">Leaf</tissue>
    </source>
</reference>
<dbReference type="EMBL" id="DUZY01000001">
    <property type="protein sequence ID" value="DAD25093.1"/>
    <property type="molecule type" value="Genomic_DNA"/>
</dbReference>
<dbReference type="Pfam" id="PF01535">
    <property type="entry name" value="PPR"/>
    <property type="match status" value="6"/>
</dbReference>
<dbReference type="NCBIfam" id="TIGR00756">
    <property type="entry name" value="PPR"/>
    <property type="match status" value="2"/>
</dbReference>
<proteinExistence type="predicted"/>
<dbReference type="InterPro" id="IPR002885">
    <property type="entry name" value="PPR_rpt"/>
</dbReference>
<name>A0A822XZD8_NELNU</name>